<evidence type="ECO:0000313" key="2">
    <source>
        <dbReference type="Proteomes" id="UP000199391"/>
    </source>
</evidence>
<dbReference type="AlphaFoldDB" id="A0A1I7K9K2"/>
<accession>A0A1I7K9K2</accession>
<name>A0A1I7K9K2_9BURK</name>
<organism evidence="1 2">
    <name type="scientific">Pseudoduganella namucuonensis</name>
    <dbReference type="NCBI Taxonomy" id="1035707"/>
    <lineage>
        <taxon>Bacteria</taxon>
        <taxon>Pseudomonadati</taxon>
        <taxon>Pseudomonadota</taxon>
        <taxon>Betaproteobacteria</taxon>
        <taxon>Burkholderiales</taxon>
        <taxon>Oxalobacteraceae</taxon>
        <taxon>Telluria group</taxon>
        <taxon>Pseudoduganella</taxon>
    </lineage>
</organism>
<sequence length="138" mass="14904">MATSTPQRHQLIAKAVLRQPDDVAGTSALLWQRLASRLSPVIGEGGFMALYLRSLHVARSEHGWLPLHDALPCGAAFTELEQALRRCDPAQAAPASTALLCGFLDTLILLIGELLTTSILREAWGDDVENHAGTELPK</sequence>
<protein>
    <submittedName>
        <fullName evidence="1">Uncharacterized protein</fullName>
    </submittedName>
</protein>
<dbReference type="OrthoDB" id="8907308at2"/>
<dbReference type="EMBL" id="FPBO01000015">
    <property type="protein sequence ID" value="SFU94114.1"/>
    <property type="molecule type" value="Genomic_DNA"/>
</dbReference>
<keyword evidence="2" id="KW-1185">Reference proteome</keyword>
<dbReference type="Proteomes" id="UP000199391">
    <property type="component" value="Unassembled WGS sequence"/>
</dbReference>
<dbReference type="RefSeq" id="WP_093556771.1">
    <property type="nucleotide sequence ID" value="NZ_FPBO01000015.1"/>
</dbReference>
<reference evidence="2" key="1">
    <citation type="submission" date="2016-10" db="EMBL/GenBank/DDBJ databases">
        <authorList>
            <person name="Varghese N."/>
            <person name="Submissions S."/>
        </authorList>
    </citation>
    <scope>NUCLEOTIDE SEQUENCE [LARGE SCALE GENOMIC DNA]</scope>
    <source>
        <strain evidence="2">CGMCC 1.11014</strain>
    </source>
</reference>
<proteinExistence type="predicted"/>
<evidence type="ECO:0000313" key="1">
    <source>
        <dbReference type="EMBL" id="SFU94114.1"/>
    </source>
</evidence>
<dbReference type="STRING" id="1035707.SAMN05216552_1015146"/>
<gene>
    <name evidence="1" type="ORF">SAMN05216552_1015146</name>
</gene>